<protein>
    <recommendedName>
        <fullName evidence="2">HTH HARE-type domain-containing protein</fullName>
    </recommendedName>
</protein>
<evidence type="ECO:0000256" key="1">
    <source>
        <dbReference type="ARBA" id="ARBA00023163"/>
    </source>
</evidence>
<dbReference type="Proteomes" id="UP000031928">
    <property type="component" value="Chromosome"/>
</dbReference>
<reference evidence="3 4" key="1">
    <citation type="submission" date="2014-05" db="EMBL/GenBank/DDBJ databases">
        <title>Complete genome sequence of Corynebacterium marinum DSM 44953.</title>
        <authorList>
            <person name="Schaffert L."/>
            <person name="Albersmeier A."/>
            <person name="Kalinowski J."/>
            <person name="Ruckert C."/>
        </authorList>
    </citation>
    <scope>NUCLEOTIDE SEQUENCE [LARGE SCALE GENOMIC DNA]</scope>
    <source>
        <strain evidence="3 4">DSM 44953</strain>
    </source>
</reference>
<evidence type="ECO:0000313" key="3">
    <source>
        <dbReference type="EMBL" id="AJK68748.1"/>
    </source>
</evidence>
<dbReference type="RefSeq" id="WP_211255107.1">
    <property type="nucleotide sequence ID" value="NZ_CP007790.1"/>
</dbReference>
<dbReference type="EMBL" id="CP007790">
    <property type="protein sequence ID" value="AJK68748.1"/>
    <property type="molecule type" value="Genomic_DNA"/>
</dbReference>
<keyword evidence="4" id="KW-1185">Reference proteome</keyword>
<dbReference type="KEGG" id="cmq:B840_05680"/>
<feature type="domain" description="HTH HARE-type" evidence="2">
    <location>
        <begin position="4"/>
        <end position="73"/>
    </location>
</feature>
<keyword evidence="1" id="KW-0804">Transcription</keyword>
<dbReference type="CDD" id="cd00719">
    <property type="entry name" value="GIY-YIG_SF"/>
    <property type="match status" value="1"/>
</dbReference>
<dbReference type="GO" id="GO:0006355">
    <property type="term" value="P:regulation of DNA-templated transcription"/>
    <property type="evidence" value="ECO:0007669"/>
    <property type="project" value="InterPro"/>
</dbReference>
<dbReference type="PROSITE" id="PS51913">
    <property type="entry name" value="HTH_HARE"/>
    <property type="match status" value="1"/>
</dbReference>
<dbReference type="HOGENOM" id="CLU_096095_0_0_11"/>
<dbReference type="InterPro" id="IPR007759">
    <property type="entry name" value="Asxl_HARE-HTH"/>
</dbReference>
<evidence type="ECO:0000259" key="2">
    <source>
        <dbReference type="PROSITE" id="PS51913"/>
    </source>
</evidence>
<dbReference type="Pfam" id="PF05066">
    <property type="entry name" value="HARE-HTH"/>
    <property type="match status" value="1"/>
</dbReference>
<evidence type="ECO:0000313" key="4">
    <source>
        <dbReference type="Proteomes" id="UP000031928"/>
    </source>
</evidence>
<organism evidence="3 4">
    <name type="scientific">Corynebacterium marinum DSM 44953</name>
    <dbReference type="NCBI Taxonomy" id="1224162"/>
    <lineage>
        <taxon>Bacteria</taxon>
        <taxon>Bacillati</taxon>
        <taxon>Actinomycetota</taxon>
        <taxon>Actinomycetes</taxon>
        <taxon>Mycobacteriales</taxon>
        <taxon>Corynebacteriaceae</taxon>
        <taxon>Corynebacterium</taxon>
    </lineage>
</organism>
<dbReference type="AlphaFoldDB" id="A0A0B6TLD0"/>
<name>A0A0B6TLD0_9CORY</name>
<sequence>MSNMQWRDAILRVLGQVDEPMHYTEIAQAVIDQGLRRDVGATPSSTVASFLGSDALKDQIVKTERGYYILPSKLRSLLKKSMTSDSESDEIVKEATRVSALNEPSAVKTATDPLESEAGLIGSFGMFWHRNEVDWRTPKVRLLGVQLTGGDPIDFSEQAGIYLLHEGNRVIYVGRVTESRLGARLSQHTRDRLKARWDKFSWFGVRSVGDDGKLGEVPPPGMSIEALIATMEALMIEGLEPPQNRRQGDGFKALEFIQEVDPAIENERKRRLWHEVGKQFR</sequence>
<accession>A0A0B6TLD0</accession>
<dbReference type="STRING" id="1224162.B840_05680"/>
<gene>
    <name evidence="3" type="ORF">B840_05680</name>
</gene>
<proteinExistence type="predicted"/>